<dbReference type="Proteomes" id="UP000327085">
    <property type="component" value="Chromosome 1"/>
</dbReference>
<name>A0A5E4G6S7_PRUDU</name>
<protein>
    <submittedName>
        <fullName evidence="1">PREDICTED: F-box At3g07870</fullName>
    </submittedName>
</protein>
<dbReference type="AlphaFoldDB" id="A0A5E4G6S7"/>
<accession>A0A5E4G6S7</accession>
<reference evidence="2" key="1">
    <citation type="journal article" date="2020" name="Plant J.">
        <title>Transposons played a major role in the diversification between the closely related almond and peach genomes: results from the almond genome sequence.</title>
        <authorList>
            <person name="Alioto T."/>
            <person name="Alexiou K.G."/>
            <person name="Bardil A."/>
            <person name="Barteri F."/>
            <person name="Castanera R."/>
            <person name="Cruz F."/>
            <person name="Dhingra A."/>
            <person name="Duval H."/>
            <person name="Fernandez I Marti A."/>
            <person name="Frias L."/>
            <person name="Galan B."/>
            <person name="Garcia J.L."/>
            <person name="Howad W."/>
            <person name="Gomez-Garrido J."/>
            <person name="Gut M."/>
            <person name="Julca I."/>
            <person name="Morata J."/>
            <person name="Puigdomenech P."/>
            <person name="Ribeca P."/>
            <person name="Rubio Cabetas M.J."/>
            <person name="Vlasova A."/>
            <person name="Wirthensohn M."/>
            <person name="Garcia-Mas J."/>
            <person name="Gabaldon T."/>
            <person name="Casacuberta J.M."/>
            <person name="Arus P."/>
        </authorList>
    </citation>
    <scope>NUCLEOTIDE SEQUENCE [LARGE SCALE GENOMIC DNA]</scope>
    <source>
        <strain evidence="2">cv. Texas</strain>
    </source>
</reference>
<proteinExistence type="predicted"/>
<dbReference type="Gramene" id="VVA35363">
    <property type="protein sequence ID" value="VVA35363"/>
    <property type="gene ID" value="Prudul26B029542"/>
</dbReference>
<evidence type="ECO:0000313" key="2">
    <source>
        <dbReference type="Proteomes" id="UP000327085"/>
    </source>
</evidence>
<evidence type="ECO:0000313" key="1">
    <source>
        <dbReference type="EMBL" id="VVA35363.1"/>
    </source>
</evidence>
<dbReference type="EMBL" id="CABIKO010000384">
    <property type="protein sequence ID" value="VVA35363.1"/>
    <property type="molecule type" value="Genomic_DNA"/>
</dbReference>
<organism evidence="1 2">
    <name type="scientific">Prunus dulcis</name>
    <name type="common">Almond</name>
    <name type="synonym">Amygdalus dulcis</name>
    <dbReference type="NCBI Taxonomy" id="3755"/>
    <lineage>
        <taxon>Eukaryota</taxon>
        <taxon>Viridiplantae</taxon>
        <taxon>Streptophyta</taxon>
        <taxon>Embryophyta</taxon>
        <taxon>Tracheophyta</taxon>
        <taxon>Spermatophyta</taxon>
        <taxon>Magnoliopsida</taxon>
        <taxon>eudicotyledons</taxon>
        <taxon>Gunneridae</taxon>
        <taxon>Pentapetalae</taxon>
        <taxon>rosids</taxon>
        <taxon>fabids</taxon>
        <taxon>Rosales</taxon>
        <taxon>Rosaceae</taxon>
        <taxon>Amygdaloideae</taxon>
        <taxon>Amygdaleae</taxon>
        <taxon>Prunus</taxon>
    </lineage>
</organism>
<gene>
    <name evidence="1" type="ORF">ALMOND_2B029542</name>
</gene>
<sequence length="105" mass="11937">MPIHKQVMVLTVGSGIWRDIGHPPDSFDGETLGKPCAYQNYFDSMNDHGTYVNGFLHWIGFFIGLGRGTHLVWHGPLMLKVSGSKSYHYHPVPMIREQFVLSSEY</sequence>
<dbReference type="InParanoid" id="A0A5E4G6S7"/>